<dbReference type="CDD" id="cd22423">
    <property type="entry name" value="KH-I_MEX3_rpt1"/>
    <property type="match status" value="1"/>
</dbReference>
<proteinExistence type="predicted"/>
<comment type="subcellular location">
    <subcellularLocation>
        <location evidence="2">Cytoplasm</location>
    </subcellularLocation>
    <subcellularLocation>
        <location evidence="1">Nucleus</location>
    </subcellularLocation>
</comment>
<evidence type="ECO:0000256" key="5">
    <source>
        <dbReference type="ARBA" id="ARBA00023242"/>
    </source>
</evidence>
<evidence type="ECO:0000256" key="7">
    <source>
        <dbReference type="SAM" id="MobiDB-lite"/>
    </source>
</evidence>
<dbReference type="PANTHER" id="PTHR23285">
    <property type="entry name" value="RING FINGER AND KH DOMAIN CONTAINING PROTEIN 1"/>
    <property type="match status" value="1"/>
</dbReference>
<accession>A0AAN9DFN2</accession>
<dbReference type="GO" id="GO:0005737">
    <property type="term" value="C:cytoplasm"/>
    <property type="evidence" value="ECO:0007669"/>
    <property type="project" value="UniProtKB-SubCell"/>
</dbReference>
<name>A0AAN9DFN2_9TELE</name>
<keyword evidence="4" id="KW-0677">Repeat</keyword>
<dbReference type="InterPro" id="IPR047226">
    <property type="entry name" value="KH-I_MEX3_rpt2"/>
</dbReference>
<keyword evidence="5" id="KW-0539">Nucleus</keyword>
<dbReference type="Gene3D" id="3.30.1370.10">
    <property type="entry name" value="K Homology domain, type 1"/>
    <property type="match status" value="2"/>
</dbReference>
<sequence length="532" mass="57022">MPSNAAQLLESDDTEPDLPVLVPNLSGLSLRDDESPSEPRDTPHLGVLGAVLDLQPLSQTRSEEENSTNNNIIRHDADLDQLRALALTGMEAPGTGGLFQDGLGESQGFHQVQGRMMMAAMMMMQEGERCALNTRRKSVNTTECVMVPTSEHVAEIVGRQGCKIKALRAKTNTYIKTPVRGEEPVFVVTGRKEDVMTAKREIMSAAEHFSLIRASRNKLAPNVGHNSVPCHPGQTTIQVRVPYRMVGLVVGPKGATIKRIQQQTHTYIVTPSRDKEPVFEVTGMPENVDRAREEIEAHIALRTAGHVDTSADDDDFHYNGTDVGFESGGNRAWLFSGGVSNMDNGSFHSNASGYRNDSSSSLGSNSSESYYSGKGSGVADLSPGSTGGTFWYGDTQLPLGSEDSSGYDGLTMTAPSTNPLWSTFDRGGASLPNTPRLSPSLLARLSPSLPEALDHHPLVRLVQENSQSLPAFGTAFSPSGDSTGSSSPPDMRTFPKHSQVPACVRCGDNVAAIVLGGQNLVCLECSNILQSV</sequence>
<dbReference type="AlphaFoldDB" id="A0AAN9DFN2"/>
<dbReference type="Proteomes" id="UP001364617">
    <property type="component" value="Unassembled WGS sequence"/>
</dbReference>
<evidence type="ECO:0000256" key="3">
    <source>
        <dbReference type="ARBA" id="ARBA00022490"/>
    </source>
</evidence>
<evidence type="ECO:0000256" key="4">
    <source>
        <dbReference type="ARBA" id="ARBA00022737"/>
    </source>
</evidence>
<comment type="caution">
    <text evidence="9">The sequence shown here is derived from an EMBL/GenBank/DDBJ whole genome shotgun (WGS) entry which is preliminary data.</text>
</comment>
<dbReference type="InterPro" id="IPR036612">
    <property type="entry name" value="KH_dom_type_1_sf"/>
</dbReference>
<dbReference type="SMART" id="SM00322">
    <property type="entry name" value="KH"/>
    <property type="match status" value="2"/>
</dbReference>
<organism evidence="9 10">
    <name type="scientific">Phoxinus phoxinus</name>
    <name type="common">Eurasian minnow</name>
    <dbReference type="NCBI Taxonomy" id="58324"/>
    <lineage>
        <taxon>Eukaryota</taxon>
        <taxon>Metazoa</taxon>
        <taxon>Chordata</taxon>
        <taxon>Craniata</taxon>
        <taxon>Vertebrata</taxon>
        <taxon>Euteleostomi</taxon>
        <taxon>Actinopterygii</taxon>
        <taxon>Neopterygii</taxon>
        <taxon>Teleostei</taxon>
        <taxon>Ostariophysi</taxon>
        <taxon>Cypriniformes</taxon>
        <taxon>Leuciscidae</taxon>
        <taxon>Phoxininae</taxon>
        <taxon>Phoxinus</taxon>
    </lineage>
</organism>
<evidence type="ECO:0000313" key="10">
    <source>
        <dbReference type="Proteomes" id="UP001364617"/>
    </source>
</evidence>
<dbReference type="InterPro" id="IPR047228">
    <property type="entry name" value="KH-I_MEX3_rpt1"/>
</dbReference>
<dbReference type="GO" id="GO:0003723">
    <property type="term" value="F:RNA binding"/>
    <property type="evidence" value="ECO:0007669"/>
    <property type="project" value="UniProtKB-UniRule"/>
</dbReference>
<evidence type="ECO:0000256" key="2">
    <source>
        <dbReference type="ARBA" id="ARBA00004496"/>
    </source>
</evidence>
<reference evidence="9 10" key="1">
    <citation type="submission" date="2024-02" db="EMBL/GenBank/DDBJ databases">
        <title>Chromosome-level genome assembly of the Eurasian Minnow (Phoxinus phoxinus).</title>
        <authorList>
            <person name="Oriowo T.O."/>
            <person name="Martin S."/>
            <person name="Stange M."/>
            <person name="Chrysostomakis Y."/>
            <person name="Brown T."/>
            <person name="Winkler S."/>
            <person name="Kukowka S."/>
            <person name="Myers E.W."/>
            <person name="Bohne A."/>
        </authorList>
    </citation>
    <scope>NUCLEOTIDE SEQUENCE [LARGE SCALE GENOMIC DNA]</scope>
    <source>
        <strain evidence="9">ZFMK-TIS-60720</strain>
        <tissue evidence="9">Whole Organism</tissue>
    </source>
</reference>
<evidence type="ECO:0000259" key="8">
    <source>
        <dbReference type="SMART" id="SM00322"/>
    </source>
</evidence>
<dbReference type="FunFam" id="3.30.1370.10:FF:000013">
    <property type="entry name" value="Mex-3 RNA-binding family member B"/>
    <property type="match status" value="1"/>
</dbReference>
<dbReference type="InterPro" id="IPR047227">
    <property type="entry name" value="MEX3"/>
</dbReference>
<feature type="compositionally biased region" description="Low complexity" evidence="7">
    <location>
        <begin position="477"/>
        <end position="490"/>
    </location>
</feature>
<dbReference type="CDD" id="cd22424">
    <property type="entry name" value="KH-I_MEX3_rpt2"/>
    <property type="match status" value="1"/>
</dbReference>
<feature type="region of interest" description="Disordered" evidence="7">
    <location>
        <begin position="470"/>
        <end position="494"/>
    </location>
</feature>
<dbReference type="EMBL" id="JAYKXH010000003">
    <property type="protein sequence ID" value="KAK7172585.1"/>
    <property type="molecule type" value="Genomic_DNA"/>
</dbReference>
<feature type="compositionally biased region" description="Basic and acidic residues" evidence="7">
    <location>
        <begin position="30"/>
        <end position="43"/>
    </location>
</feature>
<gene>
    <name evidence="9" type="ORF">R3I93_002639</name>
</gene>
<feature type="compositionally biased region" description="Low complexity" evidence="7">
    <location>
        <begin position="353"/>
        <end position="373"/>
    </location>
</feature>
<protein>
    <recommendedName>
        <fullName evidence="8">K Homology domain-containing protein</fullName>
    </recommendedName>
</protein>
<evidence type="ECO:0000256" key="6">
    <source>
        <dbReference type="PROSITE-ProRule" id="PRU00117"/>
    </source>
</evidence>
<dbReference type="InterPro" id="IPR004088">
    <property type="entry name" value="KH_dom_type_1"/>
</dbReference>
<evidence type="ECO:0000256" key="1">
    <source>
        <dbReference type="ARBA" id="ARBA00004123"/>
    </source>
</evidence>
<keyword evidence="10" id="KW-1185">Reference proteome</keyword>
<keyword evidence="3" id="KW-0963">Cytoplasm</keyword>
<dbReference type="FunFam" id="3.30.1370.10:FF:000012">
    <property type="entry name" value="Mex-3 RNA-binding family member D"/>
    <property type="match status" value="1"/>
</dbReference>
<evidence type="ECO:0000313" key="9">
    <source>
        <dbReference type="EMBL" id="KAK7172585.1"/>
    </source>
</evidence>
<dbReference type="PROSITE" id="PS50084">
    <property type="entry name" value="KH_TYPE_1"/>
    <property type="match status" value="2"/>
</dbReference>
<dbReference type="InterPro" id="IPR004087">
    <property type="entry name" value="KH_dom"/>
</dbReference>
<feature type="domain" description="K Homology" evidence="8">
    <location>
        <begin position="233"/>
        <end position="300"/>
    </location>
</feature>
<dbReference type="Pfam" id="PF00013">
    <property type="entry name" value="KH_1"/>
    <property type="match status" value="2"/>
</dbReference>
<dbReference type="SUPFAM" id="SSF54791">
    <property type="entry name" value="Eukaryotic type KH-domain (KH-domain type I)"/>
    <property type="match status" value="2"/>
</dbReference>
<keyword evidence="6" id="KW-0694">RNA-binding</keyword>
<dbReference type="GO" id="GO:0005634">
    <property type="term" value="C:nucleus"/>
    <property type="evidence" value="ECO:0007669"/>
    <property type="project" value="UniProtKB-SubCell"/>
</dbReference>
<feature type="domain" description="K Homology" evidence="8">
    <location>
        <begin position="139"/>
        <end position="207"/>
    </location>
</feature>
<feature type="region of interest" description="Disordered" evidence="7">
    <location>
        <begin position="1"/>
        <end position="44"/>
    </location>
</feature>
<dbReference type="PANTHER" id="PTHR23285:SF8">
    <property type="entry name" value="RNA-BINDING E3 UBIQUITIN-PROTEIN LIGASE MEX3C"/>
    <property type="match status" value="1"/>
</dbReference>
<feature type="region of interest" description="Disordered" evidence="7">
    <location>
        <begin position="353"/>
        <end position="378"/>
    </location>
</feature>